<feature type="domain" description="PhyR sigma2" evidence="6">
    <location>
        <begin position="17"/>
        <end position="71"/>
    </location>
</feature>
<protein>
    <submittedName>
        <fullName evidence="7">Sigma-70 region 2:Sigma-70 region 4</fullName>
    </submittedName>
</protein>
<dbReference type="SUPFAM" id="SSF88659">
    <property type="entry name" value="Sigma3 and sigma4 domains of RNA polymerase sigma factors"/>
    <property type="match status" value="1"/>
</dbReference>
<dbReference type="InterPro" id="IPR014284">
    <property type="entry name" value="RNA_pol_sigma-70_dom"/>
</dbReference>
<feature type="domain" description="RNA polymerase sigma factor 70 region 4 type 2" evidence="5">
    <location>
        <begin position="111"/>
        <end position="163"/>
    </location>
</feature>
<dbReference type="InterPro" id="IPR036388">
    <property type="entry name" value="WH-like_DNA-bd_sf"/>
</dbReference>
<dbReference type="AlphaFoldDB" id="Q46UN2"/>
<dbReference type="GO" id="GO:0003677">
    <property type="term" value="F:DNA binding"/>
    <property type="evidence" value="ECO:0007669"/>
    <property type="project" value="InterPro"/>
</dbReference>
<dbReference type="GO" id="GO:0016987">
    <property type="term" value="F:sigma factor activity"/>
    <property type="evidence" value="ECO:0007669"/>
    <property type="project" value="UniProtKB-KW"/>
</dbReference>
<dbReference type="EMBL" id="CP000091">
    <property type="protein sequence ID" value="AAZ63152.1"/>
    <property type="molecule type" value="Genomic_DNA"/>
</dbReference>
<evidence type="ECO:0000259" key="5">
    <source>
        <dbReference type="Pfam" id="PF08281"/>
    </source>
</evidence>
<proteinExistence type="inferred from homology"/>
<dbReference type="InterPro" id="IPR053866">
    <property type="entry name" value="PhyR_sigma2"/>
</dbReference>
<organism evidence="7">
    <name type="scientific">Cupriavidus pinatubonensis (strain JMP 134 / LMG 1197)</name>
    <name type="common">Cupriavidus necator (strain JMP 134)</name>
    <dbReference type="NCBI Taxonomy" id="264198"/>
    <lineage>
        <taxon>Bacteria</taxon>
        <taxon>Pseudomonadati</taxon>
        <taxon>Pseudomonadota</taxon>
        <taxon>Betaproteobacteria</taxon>
        <taxon>Burkholderiales</taxon>
        <taxon>Burkholderiaceae</taxon>
        <taxon>Cupriavidus</taxon>
    </lineage>
</organism>
<dbReference type="Gene3D" id="1.10.1740.10">
    <property type="match status" value="1"/>
</dbReference>
<dbReference type="SUPFAM" id="SSF88946">
    <property type="entry name" value="Sigma2 domain of RNA polymerase sigma factors"/>
    <property type="match status" value="1"/>
</dbReference>
<dbReference type="PANTHER" id="PTHR43133">
    <property type="entry name" value="RNA POLYMERASE ECF-TYPE SIGMA FACTO"/>
    <property type="match status" value="1"/>
</dbReference>
<gene>
    <name evidence="7" type="ordered locus">Reut_B3794</name>
</gene>
<accession>Q46UN2</accession>
<dbReference type="CDD" id="cd06171">
    <property type="entry name" value="Sigma70_r4"/>
    <property type="match status" value="1"/>
</dbReference>
<dbReference type="Pfam" id="PF22029">
    <property type="entry name" value="PhyR_sigma2"/>
    <property type="match status" value="1"/>
</dbReference>
<dbReference type="HOGENOM" id="CLU_047691_1_4_4"/>
<dbReference type="NCBIfam" id="TIGR02937">
    <property type="entry name" value="sigma70-ECF"/>
    <property type="match status" value="1"/>
</dbReference>
<dbReference type="KEGG" id="reu:Reut_B3794"/>
<dbReference type="Pfam" id="PF08281">
    <property type="entry name" value="Sigma70_r4_2"/>
    <property type="match status" value="1"/>
</dbReference>
<comment type="similarity">
    <text evidence="1">Belongs to the sigma-70 factor family. ECF subfamily.</text>
</comment>
<evidence type="ECO:0000256" key="2">
    <source>
        <dbReference type="ARBA" id="ARBA00023015"/>
    </source>
</evidence>
<evidence type="ECO:0000313" key="7">
    <source>
        <dbReference type="EMBL" id="AAZ63152.1"/>
    </source>
</evidence>
<reference evidence="7" key="1">
    <citation type="submission" date="2005-08" db="EMBL/GenBank/DDBJ databases">
        <title>Complete sequence of chromosome 2 of Ralstonia eutropha JMP134.</title>
        <authorList>
            <person name="Copeland A."/>
            <person name="Lucas S."/>
            <person name="Lapidus A."/>
            <person name="Barry K."/>
            <person name="Detter J.C."/>
            <person name="Glavina T."/>
            <person name="Hammon N."/>
            <person name="Israni S."/>
            <person name="Pitluck S."/>
            <person name="Goltsman E."/>
            <person name="Martinez M."/>
            <person name="Schmutz J."/>
            <person name="Larimer F."/>
            <person name="Land M."/>
            <person name="Lykidis A."/>
            <person name="Richardson P."/>
        </authorList>
    </citation>
    <scope>NUCLEOTIDE SEQUENCE [LARGE SCALE GENOMIC DNA]</scope>
    <source>
        <strain evidence="7">JMP134</strain>
    </source>
</reference>
<dbReference type="InterPro" id="IPR013249">
    <property type="entry name" value="RNA_pol_sigma70_r4_t2"/>
</dbReference>
<evidence type="ECO:0000256" key="1">
    <source>
        <dbReference type="ARBA" id="ARBA00010641"/>
    </source>
</evidence>
<dbReference type="InterPro" id="IPR039425">
    <property type="entry name" value="RNA_pol_sigma-70-like"/>
</dbReference>
<keyword evidence="4" id="KW-0804">Transcription</keyword>
<dbReference type="InterPro" id="IPR013324">
    <property type="entry name" value="RNA_pol_sigma_r3/r4-like"/>
</dbReference>
<keyword evidence="2" id="KW-0805">Transcription regulation</keyword>
<dbReference type="Gene3D" id="1.10.10.10">
    <property type="entry name" value="Winged helix-like DNA-binding domain superfamily/Winged helix DNA-binding domain"/>
    <property type="match status" value="1"/>
</dbReference>
<sequence length="188" mass="20893">MDAYPGGLAVKDLLQQVEPMIPALRRYARALLRDAAAADDLVQDCLEKVITYWDSRRHHGDTRSWVFAILHNLAMTTLRRHAGTSGLHVDIDDVAESLSTRATQEDALHYQDLMSALDALPAEQRSVLLLVSVEDMSYADTARVLDIPIGTVMSRLSRARDRLLRIMESGETATTAGSPRKAALRRVK</sequence>
<dbReference type="STRING" id="264198.Reut_B3794"/>
<evidence type="ECO:0000256" key="3">
    <source>
        <dbReference type="ARBA" id="ARBA00023082"/>
    </source>
</evidence>
<dbReference type="eggNOG" id="COG1595">
    <property type="taxonomic scope" value="Bacteria"/>
</dbReference>
<evidence type="ECO:0000259" key="6">
    <source>
        <dbReference type="Pfam" id="PF22029"/>
    </source>
</evidence>
<evidence type="ECO:0000256" key="4">
    <source>
        <dbReference type="ARBA" id="ARBA00023163"/>
    </source>
</evidence>
<dbReference type="GO" id="GO:0006352">
    <property type="term" value="P:DNA-templated transcription initiation"/>
    <property type="evidence" value="ECO:0007669"/>
    <property type="project" value="InterPro"/>
</dbReference>
<dbReference type="PANTHER" id="PTHR43133:SF25">
    <property type="entry name" value="RNA POLYMERASE SIGMA FACTOR RFAY-RELATED"/>
    <property type="match status" value="1"/>
</dbReference>
<dbReference type="InterPro" id="IPR013325">
    <property type="entry name" value="RNA_pol_sigma_r2"/>
</dbReference>
<name>Q46UN2_CUPPJ</name>
<keyword evidence="3" id="KW-0731">Sigma factor</keyword>